<accession>A0ABT2LHP0</accession>
<gene>
    <name evidence="2" type="ORF">N5A92_01360</name>
</gene>
<evidence type="ECO:0000259" key="1">
    <source>
        <dbReference type="Pfam" id="PF03372"/>
    </source>
</evidence>
<dbReference type="Proteomes" id="UP001320831">
    <property type="component" value="Unassembled WGS sequence"/>
</dbReference>
<comment type="caution">
    <text evidence="2">The sequence shown here is derived from an EMBL/GenBank/DDBJ whole genome shotgun (WGS) entry which is preliminary data.</text>
</comment>
<evidence type="ECO:0000313" key="3">
    <source>
        <dbReference type="Proteomes" id="UP001320831"/>
    </source>
</evidence>
<dbReference type="RefSeq" id="WP_260900965.1">
    <property type="nucleotide sequence ID" value="NZ_JAOCZP010000001.1"/>
</dbReference>
<dbReference type="Pfam" id="PF03372">
    <property type="entry name" value="Exo_endo_phos"/>
    <property type="match status" value="1"/>
</dbReference>
<dbReference type="GO" id="GO:0004519">
    <property type="term" value="F:endonuclease activity"/>
    <property type="evidence" value="ECO:0007669"/>
    <property type="project" value="UniProtKB-KW"/>
</dbReference>
<dbReference type="SUPFAM" id="SSF56219">
    <property type="entry name" value="DNase I-like"/>
    <property type="match status" value="1"/>
</dbReference>
<dbReference type="Gene3D" id="3.60.10.10">
    <property type="entry name" value="Endonuclease/exonuclease/phosphatase"/>
    <property type="match status" value="1"/>
</dbReference>
<protein>
    <submittedName>
        <fullName evidence="2">Endonuclease/exonuclease/phosphatase family protein</fullName>
    </submittedName>
</protein>
<keyword evidence="2" id="KW-0255">Endonuclease</keyword>
<name>A0ABT2LHP0_9HYPH</name>
<dbReference type="InterPro" id="IPR036691">
    <property type="entry name" value="Endo/exonu/phosph_ase_sf"/>
</dbReference>
<dbReference type="InterPro" id="IPR005135">
    <property type="entry name" value="Endo/exonuclease/phosphatase"/>
</dbReference>
<dbReference type="EMBL" id="JAOCZP010000001">
    <property type="protein sequence ID" value="MCT7373696.1"/>
    <property type="molecule type" value="Genomic_DNA"/>
</dbReference>
<proteinExistence type="predicted"/>
<keyword evidence="3" id="KW-1185">Reference proteome</keyword>
<evidence type="ECO:0000313" key="2">
    <source>
        <dbReference type="EMBL" id="MCT7373696.1"/>
    </source>
</evidence>
<feature type="domain" description="Endonuclease/exonuclease/phosphatase" evidence="1">
    <location>
        <begin position="14"/>
        <end position="259"/>
    </location>
</feature>
<organism evidence="2 3">
    <name type="scientific">Chelativorans salis</name>
    <dbReference type="NCBI Taxonomy" id="2978478"/>
    <lineage>
        <taxon>Bacteria</taxon>
        <taxon>Pseudomonadati</taxon>
        <taxon>Pseudomonadota</taxon>
        <taxon>Alphaproteobacteria</taxon>
        <taxon>Hyphomicrobiales</taxon>
        <taxon>Phyllobacteriaceae</taxon>
        <taxon>Chelativorans</taxon>
    </lineage>
</organism>
<reference evidence="2 3" key="1">
    <citation type="submission" date="2022-09" db="EMBL/GenBank/DDBJ databases">
        <title>Chelativorans salina sp. nov., a novel slightly halophilic bacterium isolated from a saline lake sediment enrichment.</title>
        <authorList>
            <person name="Gao L."/>
            <person name="Fang B.-Z."/>
            <person name="Li W.-J."/>
        </authorList>
    </citation>
    <scope>NUCLEOTIDE SEQUENCE [LARGE SCALE GENOMIC DNA]</scope>
    <source>
        <strain evidence="2 3">EGI FJ00035</strain>
    </source>
</reference>
<keyword evidence="2" id="KW-0378">Hydrolase</keyword>
<keyword evidence="2" id="KW-0540">Nuclease</keyword>
<sequence>MRLMCLNGWGGKLHDLLIPYLKVSDPDVLCLQEVIHTPTADQAWLTYWHDGVELPQRANFFSEVCRALPDHVAVFCPAARGDLWDAERRYDSQWGLATFVRRSIPIIGQKQGFVHGEFSADGYGNHPRPRSAHAVRLYDFGKGHSVVIAHMHGLRDVDGKHDTEARLIQAQRLADLVQSVAGQGDGVIVCGDFNVLPESRTFDILRAIGLADLVTTRGFAGTRTSHYRKSGRYADYMLVNAAVNVAFFDVVREPEVSDHCPLVLEFE</sequence>